<evidence type="ECO:0000259" key="8">
    <source>
        <dbReference type="Pfam" id="PF22936"/>
    </source>
</evidence>
<proteinExistence type="predicted"/>
<name>A0A2N9EP97_FAGSY</name>
<keyword evidence="1" id="KW-0064">Aspartyl protease</keyword>
<dbReference type="InterPro" id="IPR043502">
    <property type="entry name" value="DNA/RNA_pol_sf"/>
</dbReference>
<dbReference type="CDD" id="cd06222">
    <property type="entry name" value="RNase_H_like"/>
    <property type="match status" value="1"/>
</dbReference>
<feature type="compositionally biased region" description="Low complexity" evidence="2">
    <location>
        <begin position="346"/>
        <end position="362"/>
    </location>
</feature>
<evidence type="ECO:0000259" key="4">
    <source>
        <dbReference type="Pfam" id="PF07727"/>
    </source>
</evidence>
<feature type="region of interest" description="Disordered" evidence="2">
    <location>
        <begin position="346"/>
        <end position="365"/>
    </location>
</feature>
<dbReference type="PANTHER" id="PTHR33116">
    <property type="entry name" value="REVERSE TRANSCRIPTASE ZINC-BINDING DOMAIN-CONTAINING PROTEIN-RELATED-RELATED"/>
    <property type="match status" value="1"/>
</dbReference>
<dbReference type="InterPro" id="IPR012337">
    <property type="entry name" value="RNaseH-like_sf"/>
</dbReference>
<feature type="compositionally biased region" description="Polar residues" evidence="2">
    <location>
        <begin position="135"/>
        <end position="164"/>
    </location>
</feature>
<dbReference type="GO" id="GO:0003676">
    <property type="term" value="F:nucleic acid binding"/>
    <property type="evidence" value="ECO:0007669"/>
    <property type="project" value="InterPro"/>
</dbReference>
<dbReference type="Pfam" id="PF14111">
    <property type="entry name" value="DUF4283"/>
    <property type="match status" value="1"/>
</dbReference>
<dbReference type="EMBL" id="OIVN01000463">
    <property type="protein sequence ID" value="SPC80666.1"/>
    <property type="molecule type" value="Genomic_DNA"/>
</dbReference>
<dbReference type="Pfam" id="PF13966">
    <property type="entry name" value="zf-RVT"/>
    <property type="match status" value="1"/>
</dbReference>
<dbReference type="Pfam" id="PF07727">
    <property type="entry name" value="RVT_2"/>
    <property type="match status" value="1"/>
</dbReference>
<feature type="domain" description="Reverse transcriptase Ty1/copia-type" evidence="4">
    <location>
        <begin position="557"/>
        <end position="799"/>
    </location>
</feature>
<dbReference type="Pfam" id="PF13456">
    <property type="entry name" value="RVT_3"/>
    <property type="match status" value="1"/>
</dbReference>
<dbReference type="Pfam" id="PF00078">
    <property type="entry name" value="RVT_1"/>
    <property type="match status" value="1"/>
</dbReference>
<dbReference type="InterPro" id="IPR026960">
    <property type="entry name" value="RVT-Znf"/>
</dbReference>
<dbReference type="Pfam" id="PF14223">
    <property type="entry name" value="Retrotran_gag_2"/>
    <property type="match status" value="1"/>
</dbReference>
<evidence type="ECO:0000313" key="9">
    <source>
        <dbReference type="EMBL" id="SPC80666.1"/>
    </source>
</evidence>
<evidence type="ECO:0000256" key="2">
    <source>
        <dbReference type="SAM" id="MobiDB-lite"/>
    </source>
</evidence>
<feature type="compositionally biased region" description="Low complexity" evidence="2">
    <location>
        <begin position="112"/>
        <end position="129"/>
    </location>
</feature>
<evidence type="ECO:0000259" key="7">
    <source>
        <dbReference type="Pfam" id="PF14111"/>
    </source>
</evidence>
<dbReference type="InterPro" id="IPR000477">
    <property type="entry name" value="RT_dom"/>
</dbReference>
<feature type="domain" description="RNase H type-1" evidence="5">
    <location>
        <begin position="2419"/>
        <end position="2539"/>
    </location>
</feature>
<dbReference type="SUPFAM" id="SSF53098">
    <property type="entry name" value="Ribonuclease H-like"/>
    <property type="match status" value="1"/>
</dbReference>
<gene>
    <name evidence="9" type="ORF">FSB_LOCUS8548</name>
</gene>
<dbReference type="GO" id="GO:0004523">
    <property type="term" value="F:RNA-DNA hybrid ribonuclease activity"/>
    <property type="evidence" value="ECO:0007669"/>
    <property type="project" value="InterPro"/>
</dbReference>
<reference evidence="9" key="1">
    <citation type="submission" date="2018-02" db="EMBL/GenBank/DDBJ databases">
        <authorList>
            <person name="Cohen D.B."/>
            <person name="Kent A.D."/>
        </authorList>
    </citation>
    <scope>NUCLEOTIDE SEQUENCE</scope>
</reference>
<feature type="domain" description="Reverse transcriptase" evidence="3">
    <location>
        <begin position="1849"/>
        <end position="1979"/>
    </location>
</feature>
<dbReference type="InterPro" id="IPR036397">
    <property type="entry name" value="RNaseH_sf"/>
</dbReference>
<dbReference type="Gene3D" id="3.30.420.10">
    <property type="entry name" value="Ribonuclease H-like superfamily/Ribonuclease H"/>
    <property type="match status" value="1"/>
</dbReference>
<evidence type="ECO:0000259" key="3">
    <source>
        <dbReference type="Pfam" id="PF00078"/>
    </source>
</evidence>
<dbReference type="PANTHER" id="PTHR33116:SF78">
    <property type="entry name" value="OS12G0587133 PROTEIN"/>
    <property type="match status" value="1"/>
</dbReference>
<evidence type="ECO:0000256" key="1">
    <source>
        <dbReference type="ARBA" id="ARBA00022750"/>
    </source>
</evidence>
<evidence type="ECO:0008006" key="10">
    <source>
        <dbReference type="Google" id="ProtNLM"/>
    </source>
</evidence>
<dbReference type="InterPro" id="IPR002156">
    <property type="entry name" value="RNaseH_domain"/>
</dbReference>
<evidence type="ECO:0000259" key="5">
    <source>
        <dbReference type="Pfam" id="PF13456"/>
    </source>
</evidence>
<dbReference type="InterPro" id="IPR025558">
    <property type="entry name" value="DUF4283"/>
</dbReference>
<feature type="domain" description="Retrovirus-related Pol polyprotein from transposon TNT 1-94-like beta-barrel" evidence="8">
    <location>
        <begin position="226"/>
        <end position="301"/>
    </location>
</feature>
<accession>A0A2N9EP97</accession>
<feature type="region of interest" description="Disordered" evidence="2">
    <location>
        <begin position="433"/>
        <end position="476"/>
    </location>
</feature>
<dbReference type="InterPro" id="IPR044730">
    <property type="entry name" value="RNase_H-like_dom_plant"/>
</dbReference>
<sequence length="2570" mass="286732">MELNSVKKSSDCISKYLQRIKEARDKLSSVGVQIDDEEVLHIVLKGLPAEYHSFSASMRTKSESVSFEELHALLSTEEDLLRNIQELSKDTSLMAMAATKPNNVFPPTTTPQQYNGQNNHGRGRNQFNRGKGRGSFSNSSTRDGYNSGNTFGQAAPNSQYSPNLNTNTRPTCQICYKQGHTALDCYQRMNFAYQGRQPPAKLAAMASAAPSFNPQSSQNWPQQTTWISDTGATYHFTPDLTNLPDCSSYIDSQLVSVGNGQQLPISNIDNAQLFTSSALFQLQKILYVPSMSSNLLYVYCFCRDNNCSFYFDAYLFRIQDRPTGKPLYTGPSKDGLYPIHGFSIPPRSSSHSSLSRPPSTRSNVAVKLPPPPSHVCLQSVCDNASSMDIWHKRLGHPNARGYLCLDPTTFRFHVSWHVIFDETTFPFCDITASSPTSTKSSPPNLCSPSDPSPLHPTFDTSSSPLPNQVVSPSPLPSFSSNLQIPSTSVSGPILNSHPMQTRAKSGISKKKAFPSVLTSIPTPDYLQTEPPNFTIASRFFEWREAMDSEFAALQRQNTWSLVPSSSSTNVIGCRWVYKLKRHPDGSVARYKARLVAKGFHQQPGLDYDETFSPVVKPPIVRIILSLAAHHRWSLRQLDVSNAFLHGFLKEDVFMQQPQRYVDSTHSAHVCKLHKSLYGLKQAPRAWFDRFTTHLLDLGFCASVADPSLFVFRCAGVVLYLLLYVDDIILTGNDSTTIITLISQLASVFELKDLGPLRYFLGLQVDSKAGGLFVHQRKYITDLLAKFHMADCKATPTPFVSSQKLLTTAGDVLSDPTSYRKFSWCSLMWLVLSLGCYTNDRRSTTGIAIFLGHNLITWLSKKQHTVSRSSTEAEYHSLAVGAAELAWLRQVLCDMGLFLSKAPVIWCDNTSALTLASNPVFYGRTKHIVVDYHFVRECVVRGDICIQFISTEDQVADVFTRPFISRFQLKIKLLMCSLRENHLCSNFNQVLVKDIVTRAWSPSGPLTVSKMECNVFLFTFENPSDLKKVFSKRPWTLRGAYLVLKKWAPDLLGGEIDFSKSTFWVQVHGLPGHWQQPRTGMTFRLVSSTKNFQMFATTVELFGISPRIVAFLRPLFLTSLGLISDSDGLTDARNRILVTCPSAFPNPNDDNAILAHSTCPKTIDSIISGPNNNMSLGKAIVVSELVADSGHGADDLTGRTDTAEFSHGRGGGPYHAPFGAMKILGWNCRGICNAATVKALRASIRGKIGGYLLVLAPTYSSGCPEAYCLGKPPCSVRIFVWPMGAVDLGFSGNKFTWCNRRWGKGCIRERLDRSIASTEWRVLFPKAVLYHLGAIRLETHSCSEVISKSWMKPFAGCPSVKLCKKQNATKSALKAWNRNVFGLCQSHISDLTQLIVEIQVWKQKSREIWLRDGDRNTKFFHLSTIIRRRHNAIDAIRNDVGGWILDKKEIGQHIREKFKALFTEEEISCPPDLGNLMPPVITSELNVDLCNIPTADEITRVIFDMQDLKAPVDTGGKFDLKRRGCTPRAGPSRAVRHGPARVRTAATWQPYPPRNPSTESFSVFARVPFSDPVLEAFRCSKWVMQHIFGKLSTSTFQRYKVCMNQSLEERVMAPKSRGAGAVFVCFSDEDSGQTGEATSEPRVASCSRSCHLSNASRVAGQLAVSWKDSARKGGCPGEKRVKSSAHFSLLSVCVRARIRPSSRRRFSTFLHSLSLSACFRARGRRSSRRRITAILVSPESLCYLLSKGTALHRGGLGFARYDLANRGRWNVPYAKGGPQSGQKRLGQTSVKLGQLQSNLVNPGQTGSNLRKCVPDPVLRLCDVASPYRNQADLVRAVSFCVSTPEKIPGAITKILVNKLRPVLDNIISPCQSTFVPGKWIGENQIIVKELMHSFKTRKVKGGFVAIKVDLQKAYDRINWGFLKLVLSQLGLSPTFVNWILQCVSTVSTSVLVNGGRNESFNPSRGLHQGDPLSPYLFILCQRGTPMFPSRNRTKDYKYVIDRIDSKLMGWRCKALSWAGRRTLIKSVAFALPIYSFSTDDVPISVCNKMDSIIRRFWWNPKKDKGNYLAWKSWDSLCHPKDEWGLDFRKSKAFNQALLAKIAWWVVVNRDSICVRALRSKYKVDKDWLGSEPRKNASHLWRAIEKLRPIIKMGACFLVGDGLSIDMWKDPWVPWLEGFTPKSLHANDPNTPIRVSNLFYASNRSWKTNVLQQLVDQHSLAAILKIPIPMHAPQDKLIWTLSPSGCFSVKSAISSCLAPGNPLTHLNSIWHQLWKLKLHERLKVFMWRLGSKSIPTKLVLTQRIGSGDTMCPLCNLEEESYSHIFLKCQAVRPIWFGLNWGIHPDSFTAALGLEFLELVINPPICTVVHNDGKLNHLAIVKNLEARVLEHWLILNPLLGVVARTTNPPSWSVPPLNVLKLNVDAALKDGVATLAVVVRNDMGHVINGWAKKVETTDPATAEAAALLWALEIAVENKFTKIVVEGDAKLCIDAITIETTSIPWRIHSLVHSIKVLAFEFSVCSFCWVRRDANGVAHSLAKFASSLNSCFSCNSSNLPPSVREAWIRDLIACSS</sequence>
<dbReference type="InterPro" id="IPR054722">
    <property type="entry name" value="PolX-like_BBD"/>
</dbReference>
<keyword evidence="1" id="KW-0378">Hydrolase</keyword>
<keyword evidence="1" id="KW-0645">Protease</keyword>
<dbReference type="GO" id="GO:0004190">
    <property type="term" value="F:aspartic-type endopeptidase activity"/>
    <property type="evidence" value="ECO:0007669"/>
    <property type="project" value="UniProtKB-KW"/>
</dbReference>
<protein>
    <recommendedName>
        <fullName evidence="10">Reverse transcriptase domain-containing protein</fullName>
    </recommendedName>
</protein>
<feature type="compositionally biased region" description="Polar residues" evidence="2">
    <location>
        <begin position="458"/>
        <end position="470"/>
    </location>
</feature>
<organism evidence="9">
    <name type="scientific">Fagus sylvatica</name>
    <name type="common">Beechnut</name>
    <dbReference type="NCBI Taxonomy" id="28930"/>
    <lineage>
        <taxon>Eukaryota</taxon>
        <taxon>Viridiplantae</taxon>
        <taxon>Streptophyta</taxon>
        <taxon>Embryophyta</taxon>
        <taxon>Tracheophyta</taxon>
        <taxon>Spermatophyta</taxon>
        <taxon>Magnoliopsida</taxon>
        <taxon>eudicotyledons</taxon>
        <taxon>Gunneridae</taxon>
        <taxon>Pentapetalae</taxon>
        <taxon>rosids</taxon>
        <taxon>fabids</taxon>
        <taxon>Fagales</taxon>
        <taxon>Fagaceae</taxon>
        <taxon>Fagus</taxon>
    </lineage>
</organism>
<feature type="region of interest" description="Disordered" evidence="2">
    <location>
        <begin position="100"/>
        <end position="164"/>
    </location>
</feature>
<evidence type="ECO:0000259" key="6">
    <source>
        <dbReference type="Pfam" id="PF13966"/>
    </source>
</evidence>
<feature type="compositionally biased region" description="Low complexity" evidence="2">
    <location>
        <begin position="433"/>
        <end position="443"/>
    </location>
</feature>
<feature type="domain" description="DUF4283" evidence="7">
    <location>
        <begin position="991"/>
        <end position="1049"/>
    </location>
</feature>
<dbReference type="InterPro" id="IPR013103">
    <property type="entry name" value="RVT_2"/>
</dbReference>
<feature type="domain" description="Reverse transcriptase zinc-binding" evidence="6">
    <location>
        <begin position="2245"/>
        <end position="2333"/>
    </location>
</feature>
<dbReference type="CDD" id="cd09272">
    <property type="entry name" value="RNase_HI_RT_Ty1"/>
    <property type="match status" value="1"/>
</dbReference>
<dbReference type="SUPFAM" id="SSF56672">
    <property type="entry name" value="DNA/RNA polymerases"/>
    <property type="match status" value="1"/>
</dbReference>
<dbReference type="Pfam" id="PF22936">
    <property type="entry name" value="Pol_BBD"/>
    <property type="match status" value="1"/>
</dbReference>
<feature type="compositionally biased region" description="Polar residues" evidence="2">
    <location>
        <begin position="100"/>
        <end position="111"/>
    </location>
</feature>